<comment type="function">
    <text evidence="10">Part of a membrane-bound complex that couples electron transfer with translocation of ions across the membrane.</text>
</comment>
<dbReference type="CDD" id="cd10549">
    <property type="entry name" value="MtMvhB_like"/>
    <property type="match status" value="1"/>
</dbReference>
<keyword evidence="3 10" id="KW-0479">Metal-binding</keyword>
<feature type="binding site" evidence="10">
    <location>
        <position position="137"/>
    </location>
    <ligand>
        <name>[4Fe-4S] cluster</name>
        <dbReference type="ChEBI" id="CHEBI:49883"/>
        <label>2</label>
    </ligand>
</feature>
<dbReference type="InterPro" id="IPR010207">
    <property type="entry name" value="Elect_transpt_cplx_RnfB/RsxB"/>
</dbReference>
<comment type="caution">
    <text evidence="14">The sequence shown here is derived from an EMBL/GenBank/DDBJ whole genome shotgun (WGS) entry which is preliminary data.</text>
</comment>
<proteinExistence type="inferred from homology"/>
<dbReference type="GO" id="GO:0051539">
    <property type="term" value="F:4 iron, 4 sulfur cluster binding"/>
    <property type="evidence" value="ECO:0007669"/>
    <property type="project" value="UniProtKB-UniRule"/>
</dbReference>
<sequence>MSSIILAIVSMASLCCVFAFLLAVADKKLQVEEDPRVEKIIEALPGANCGGCGYPGCSAFAEHVVAGDAPINGCAPGGAETVEKIAEIMGVEAGSLDKQVAVVLCHGGAKEAVRSAVYNGVQTCQSAMIVGGGGKLCRYGCLGFGDCVASCSFDAIYMNDNQLPVVDPEKCTACGQCVEACPRNLIELHAVEHKMFVFCKSQDKGPIVKKACSVGCIGCRLCVKNSPVEGGIEMNGMLASINHTICPSSETVVEKCPMNTIQIV</sequence>
<dbReference type="PROSITE" id="PS00198">
    <property type="entry name" value="4FE4S_FER_1"/>
    <property type="match status" value="1"/>
</dbReference>
<gene>
    <name evidence="10" type="primary">rnfB</name>
    <name evidence="14" type="ORF">CSA56_09340</name>
</gene>
<protein>
    <recommendedName>
        <fullName evidence="10">Ion-translocating oxidoreductase complex subunit B</fullName>
        <ecNumber evidence="10">7.-.-.-</ecNumber>
    </recommendedName>
    <alternativeName>
        <fullName evidence="10">Rnf electron transport complex subunit B</fullName>
    </alternativeName>
</protein>
<keyword evidence="5 10" id="KW-1278">Translocase</keyword>
<feature type="binding site" evidence="10">
    <location>
        <position position="141"/>
    </location>
    <ligand>
        <name>[4Fe-4S] cluster</name>
        <dbReference type="ChEBI" id="CHEBI:49883"/>
        <label>2</label>
    </ligand>
</feature>
<name>A0A2G6KDY5_9BACT</name>
<feature type="binding site" evidence="10">
    <location>
        <position position="49"/>
    </location>
    <ligand>
        <name>[4Fe-4S] cluster</name>
        <dbReference type="ChEBI" id="CHEBI:49883"/>
        <label>1</label>
    </ligand>
</feature>
<keyword evidence="10" id="KW-1003">Cell membrane</keyword>
<keyword evidence="6 10" id="KW-0249">Electron transport</keyword>
<dbReference type="Gene3D" id="1.10.15.40">
    <property type="entry name" value="Electron transport complex subunit B, putative Fe-S cluster"/>
    <property type="match status" value="1"/>
</dbReference>
<evidence type="ECO:0000256" key="3">
    <source>
        <dbReference type="ARBA" id="ARBA00022723"/>
    </source>
</evidence>
<dbReference type="InterPro" id="IPR050395">
    <property type="entry name" value="4Fe4S_Ferredoxin_RnfB"/>
</dbReference>
<keyword evidence="2 10" id="KW-0004">4Fe-4S</keyword>
<evidence type="ECO:0000256" key="1">
    <source>
        <dbReference type="ARBA" id="ARBA00022448"/>
    </source>
</evidence>
<evidence type="ECO:0000259" key="13">
    <source>
        <dbReference type="PROSITE" id="PS51656"/>
    </source>
</evidence>
<accession>A0A2G6KDY5</accession>
<dbReference type="PANTHER" id="PTHR43560">
    <property type="entry name" value="ION-TRANSLOCATING OXIDOREDUCTASE COMPLEX SUBUNIT B"/>
    <property type="match status" value="1"/>
</dbReference>
<comment type="cofactor">
    <cofactor evidence="10">
        <name>[4Fe-4S] cluster</name>
        <dbReference type="ChEBI" id="CHEBI:49883"/>
    </cofactor>
    <text evidence="10">Binds 3 [4Fe-4S] clusters.</text>
</comment>
<feature type="binding site" evidence="10">
    <location>
        <position position="147"/>
    </location>
    <ligand>
        <name>[4Fe-4S] cluster</name>
        <dbReference type="ChEBI" id="CHEBI:49883"/>
        <label>2</label>
    </ligand>
</feature>
<dbReference type="PANTHER" id="PTHR43560:SF1">
    <property type="entry name" value="ION-TRANSLOCATING OXIDOREDUCTASE COMPLEX SUBUNIT B"/>
    <property type="match status" value="1"/>
</dbReference>
<keyword evidence="4 10" id="KW-0677">Repeat</keyword>
<feature type="domain" description="4Fe-4S" evidence="13">
    <location>
        <begin position="32"/>
        <end position="91"/>
    </location>
</feature>
<evidence type="ECO:0000259" key="12">
    <source>
        <dbReference type="PROSITE" id="PS51379"/>
    </source>
</evidence>
<feature type="binding site" evidence="10">
    <location>
        <position position="171"/>
    </location>
    <ligand>
        <name>[4Fe-4S] cluster</name>
        <dbReference type="ChEBI" id="CHEBI:49883"/>
        <label>3</label>
    </ligand>
</feature>
<organism evidence="14 15">
    <name type="scientific">candidate division KSB3 bacterium</name>
    <dbReference type="NCBI Taxonomy" id="2044937"/>
    <lineage>
        <taxon>Bacteria</taxon>
        <taxon>candidate division KSB3</taxon>
    </lineage>
</organism>
<feature type="domain" description="4Fe-4S ferredoxin-type" evidence="12">
    <location>
        <begin position="204"/>
        <end position="237"/>
    </location>
</feature>
<dbReference type="InterPro" id="IPR007202">
    <property type="entry name" value="4Fe-4S_dom"/>
</dbReference>
<feature type="binding site" evidence="10">
    <location>
        <position position="174"/>
    </location>
    <ligand>
        <name>[4Fe-4S] cluster</name>
        <dbReference type="ChEBI" id="CHEBI:49883"/>
        <label>3</label>
    </ligand>
</feature>
<keyword evidence="1 10" id="KW-0813">Transport</keyword>
<feature type="binding site" evidence="10">
    <location>
        <position position="74"/>
    </location>
    <ligand>
        <name>[4Fe-4S] cluster</name>
        <dbReference type="ChEBI" id="CHEBI:49883"/>
        <label>1</label>
    </ligand>
</feature>
<evidence type="ECO:0000256" key="8">
    <source>
        <dbReference type="ARBA" id="ARBA00023014"/>
    </source>
</evidence>
<keyword evidence="9 10" id="KW-0472">Membrane</keyword>
<dbReference type="Pfam" id="PF04060">
    <property type="entry name" value="FeS"/>
    <property type="match status" value="1"/>
</dbReference>
<comment type="caution">
    <text evidence="10">Lacks conserved residue(s) required for the propagation of feature annotation.</text>
</comment>
<dbReference type="AlphaFoldDB" id="A0A2G6KDY5"/>
<dbReference type="GO" id="GO:0022900">
    <property type="term" value="P:electron transport chain"/>
    <property type="evidence" value="ECO:0007669"/>
    <property type="project" value="UniProtKB-UniRule"/>
</dbReference>
<keyword evidence="8 10" id="KW-0411">Iron-sulfur</keyword>
<evidence type="ECO:0000256" key="11">
    <source>
        <dbReference type="SAM" id="SignalP"/>
    </source>
</evidence>
<dbReference type="InterPro" id="IPR017900">
    <property type="entry name" value="4Fe4S_Fe_S_CS"/>
</dbReference>
<evidence type="ECO:0000313" key="14">
    <source>
        <dbReference type="EMBL" id="PIE33883.1"/>
    </source>
</evidence>
<evidence type="ECO:0000256" key="7">
    <source>
        <dbReference type="ARBA" id="ARBA00023004"/>
    </source>
</evidence>
<feature type="signal peptide" evidence="11">
    <location>
        <begin position="1"/>
        <end position="19"/>
    </location>
</feature>
<dbReference type="InterPro" id="IPR017896">
    <property type="entry name" value="4Fe4S_Fe-S-bd"/>
</dbReference>
<feature type="region of interest" description="Hydrophobic" evidence="10">
    <location>
        <begin position="1"/>
        <end position="26"/>
    </location>
</feature>
<evidence type="ECO:0000256" key="4">
    <source>
        <dbReference type="ARBA" id="ARBA00022737"/>
    </source>
</evidence>
<dbReference type="GO" id="GO:0005886">
    <property type="term" value="C:plasma membrane"/>
    <property type="evidence" value="ECO:0007669"/>
    <property type="project" value="UniProtKB-SubCell"/>
</dbReference>
<dbReference type="EMBL" id="PDSK01000093">
    <property type="protein sequence ID" value="PIE33883.1"/>
    <property type="molecule type" value="Genomic_DNA"/>
</dbReference>
<evidence type="ECO:0000256" key="6">
    <source>
        <dbReference type="ARBA" id="ARBA00022982"/>
    </source>
</evidence>
<reference evidence="14 15" key="1">
    <citation type="submission" date="2017-10" db="EMBL/GenBank/DDBJ databases">
        <title>Novel microbial diversity and functional potential in the marine mammal oral microbiome.</title>
        <authorList>
            <person name="Dudek N.K."/>
            <person name="Sun C.L."/>
            <person name="Burstein D."/>
            <person name="Kantor R.S."/>
            <person name="Aliaga Goltsman D.S."/>
            <person name="Bik E.M."/>
            <person name="Thomas B.C."/>
            <person name="Banfield J.F."/>
            <person name="Relman D.A."/>
        </authorList>
    </citation>
    <scope>NUCLEOTIDE SEQUENCE [LARGE SCALE GENOMIC DNA]</scope>
    <source>
        <strain evidence="14">DOLJORAL78_47_16</strain>
    </source>
</reference>
<dbReference type="GO" id="GO:0046872">
    <property type="term" value="F:metal ion binding"/>
    <property type="evidence" value="ECO:0007669"/>
    <property type="project" value="UniProtKB-KW"/>
</dbReference>
<dbReference type="PROSITE" id="PS51379">
    <property type="entry name" value="4FE4S_FER_2"/>
    <property type="match status" value="2"/>
</dbReference>
<evidence type="ECO:0000256" key="9">
    <source>
        <dbReference type="ARBA" id="ARBA00023136"/>
    </source>
</evidence>
<dbReference type="NCBIfam" id="TIGR01944">
    <property type="entry name" value="rnfB"/>
    <property type="match status" value="1"/>
</dbReference>
<comment type="similarity">
    <text evidence="10">Belongs to the 4Fe4S bacterial-type ferredoxin family. RnfB subfamily.</text>
</comment>
<evidence type="ECO:0000256" key="10">
    <source>
        <dbReference type="HAMAP-Rule" id="MF_00463"/>
    </source>
</evidence>
<comment type="subunit">
    <text evidence="10">The complex is composed of six subunits: RnfA, RnfB, RnfC, RnfD, RnfE and RnfG.</text>
</comment>
<dbReference type="Pfam" id="PF00037">
    <property type="entry name" value="Fer4"/>
    <property type="match status" value="1"/>
</dbReference>
<feature type="binding site" evidence="10">
    <location>
        <position position="181"/>
    </location>
    <ligand>
        <name>[4Fe-4S] cluster</name>
        <dbReference type="ChEBI" id="CHEBI:49883"/>
        <label>2</label>
    </ligand>
</feature>
<evidence type="ECO:0000313" key="15">
    <source>
        <dbReference type="Proteomes" id="UP000230821"/>
    </source>
</evidence>
<feature type="binding site" evidence="10">
    <location>
        <position position="57"/>
    </location>
    <ligand>
        <name>[4Fe-4S] cluster</name>
        <dbReference type="ChEBI" id="CHEBI:49883"/>
        <label>1</label>
    </ligand>
</feature>
<feature type="chain" id="PRO_5013620250" description="Ion-translocating oxidoreductase complex subunit B" evidence="11">
    <location>
        <begin position="20"/>
        <end position="264"/>
    </location>
</feature>
<feature type="domain" description="4Fe-4S ferredoxin-type" evidence="12">
    <location>
        <begin position="162"/>
        <end position="191"/>
    </location>
</feature>
<keyword evidence="11" id="KW-0732">Signal</keyword>
<evidence type="ECO:0000256" key="5">
    <source>
        <dbReference type="ARBA" id="ARBA00022967"/>
    </source>
</evidence>
<dbReference type="EC" id="7.-.-.-" evidence="10"/>
<dbReference type="GO" id="GO:0009055">
    <property type="term" value="F:electron transfer activity"/>
    <property type="evidence" value="ECO:0007669"/>
    <property type="project" value="InterPro"/>
</dbReference>
<feature type="binding site" evidence="10">
    <location>
        <position position="151"/>
    </location>
    <ligand>
        <name>[4Fe-4S] cluster</name>
        <dbReference type="ChEBI" id="CHEBI:49883"/>
        <label>3</label>
    </ligand>
</feature>
<dbReference type="Proteomes" id="UP000230821">
    <property type="component" value="Unassembled WGS sequence"/>
</dbReference>
<evidence type="ECO:0000256" key="2">
    <source>
        <dbReference type="ARBA" id="ARBA00022485"/>
    </source>
</evidence>
<comment type="subcellular location">
    <subcellularLocation>
        <location evidence="10">Cell membrane</location>
    </subcellularLocation>
</comment>
<dbReference type="Gene3D" id="3.30.70.20">
    <property type="match status" value="1"/>
</dbReference>
<dbReference type="SUPFAM" id="SSF54862">
    <property type="entry name" value="4Fe-4S ferredoxins"/>
    <property type="match status" value="1"/>
</dbReference>
<dbReference type="PROSITE" id="PS51656">
    <property type="entry name" value="4FE4S"/>
    <property type="match status" value="1"/>
</dbReference>
<feature type="binding site" evidence="10">
    <location>
        <position position="177"/>
    </location>
    <ligand>
        <name>[4Fe-4S] cluster</name>
        <dbReference type="ChEBI" id="CHEBI:49883"/>
        <label>3</label>
    </ligand>
</feature>
<feature type="binding site" evidence="10">
    <location>
        <position position="52"/>
    </location>
    <ligand>
        <name>[4Fe-4S] cluster</name>
        <dbReference type="ChEBI" id="CHEBI:49883"/>
        <label>1</label>
    </ligand>
</feature>
<keyword evidence="7 10" id="KW-0408">Iron</keyword>
<dbReference type="HAMAP" id="MF_00463">
    <property type="entry name" value="RsxB_RnfB"/>
    <property type="match status" value="1"/>
</dbReference>